<gene>
    <name evidence="2" type="ORF">DCAR_0416939</name>
</gene>
<dbReference type="KEGG" id="dcr:108215659"/>
<dbReference type="EMBL" id="CP093346">
    <property type="protein sequence ID" value="WOG97598.1"/>
    <property type="molecule type" value="Genomic_DNA"/>
</dbReference>
<feature type="region of interest" description="Disordered" evidence="1">
    <location>
        <begin position="195"/>
        <end position="225"/>
    </location>
</feature>
<dbReference type="PANTHER" id="PTHR47177">
    <property type="entry name" value="F18C1.6 PROTEIN"/>
    <property type="match status" value="1"/>
</dbReference>
<evidence type="ECO:0000256" key="1">
    <source>
        <dbReference type="SAM" id="MobiDB-lite"/>
    </source>
</evidence>
<dbReference type="Gramene" id="KZM98619">
    <property type="protein sequence ID" value="KZM98619"/>
    <property type="gene ID" value="DCAR_014019"/>
</dbReference>
<dbReference type="InterPro" id="IPR019787">
    <property type="entry name" value="Znf_PHD-finger"/>
</dbReference>
<dbReference type="GO" id="GO:0046872">
    <property type="term" value="F:metal ion binding"/>
    <property type="evidence" value="ECO:0007669"/>
    <property type="project" value="InterPro"/>
</dbReference>
<feature type="region of interest" description="Disordered" evidence="1">
    <location>
        <begin position="257"/>
        <end position="291"/>
    </location>
</feature>
<dbReference type="InterPro" id="IPR001965">
    <property type="entry name" value="Znf_PHD"/>
</dbReference>
<feature type="compositionally biased region" description="Basic and acidic residues" evidence="1">
    <location>
        <begin position="257"/>
        <end position="270"/>
    </location>
</feature>
<evidence type="ECO:0000313" key="2">
    <source>
        <dbReference type="EMBL" id="WOG97598.1"/>
    </source>
</evidence>
<dbReference type="InterPro" id="IPR011011">
    <property type="entry name" value="Znf_FYVE_PHD"/>
</dbReference>
<reference evidence="2" key="1">
    <citation type="journal article" date="2016" name="Nat. Genet.">
        <title>A high-quality carrot genome assembly provides new insights into carotenoid accumulation and asterid genome evolution.</title>
        <authorList>
            <person name="Iorizzo M."/>
            <person name="Ellison S."/>
            <person name="Senalik D."/>
            <person name="Zeng P."/>
            <person name="Satapoomin P."/>
            <person name="Huang J."/>
            <person name="Bowman M."/>
            <person name="Iovene M."/>
            <person name="Sanseverino W."/>
            <person name="Cavagnaro P."/>
            <person name="Yildiz M."/>
            <person name="Macko-Podgorni A."/>
            <person name="Moranska E."/>
            <person name="Grzebelus E."/>
            <person name="Grzebelus D."/>
            <person name="Ashrafi H."/>
            <person name="Zheng Z."/>
            <person name="Cheng S."/>
            <person name="Spooner D."/>
            <person name="Van Deynze A."/>
            <person name="Simon P."/>
        </authorList>
    </citation>
    <scope>NUCLEOTIDE SEQUENCE</scope>
    <source>
        <tissue evidence="2">Leaf</tissue>
    </source>
</reference>
<feature type="compositionally biased region" description="Polar residues" evidence="1">
    <location>
        <begin position="1"/>
        <end position="11"/>
    </location>
</feature>
<accession>A0A165XX30</accession>
<reference evidence="2" key="2">
    <citation type="submission" date="2022-03" db="EMBL/GenBank/DDBJ databases">
        <title>Draft title - Genomic analysis of global carrot germplasm unveils the trajectory of domestication and the origin of high carotenoid orange carrot.</title>
        <authorList>
            <person name="Iorizzo M."/>
            <person name="Ellison S."/>
            <person name="Senalik D."/>
            <person name="Macko-Podgorni A."/>
            <person name="Grzebelus D."/>
            <person name="Bostan H."/>
            <person name="Rolling W."/>
            <person name="Curaba J."/>
            <person name="Simon P."/>
        </authorList>
    </citation>
    <scope>NUCLEOTIDE SEQUENCE</scope>
    <source>
        <tissue evidence="2">Leaf</tissue>
    </source>
</reference>
<dbReference type="Pfam" id="PF00628">
    <property type="entry name" value="PHD"/>
    <property type="match status" value="1"/>
</dbReference>
<dbReference type="Pfam" id="PF00097">
    <property type="entry name" value="zf-C3HC4"/>
    <property type="match status" value="1"/>
</dbReference>
<dbReference type="InterPro" id="IPR058746">
    <property type="entry name" value="Znf_RING-type_Topors"/>
</dbReference>
<name>A0A165XX30_DAUCS</name>
<dbReference type="SUPFAM" id="SSF57850">
    <property type="entry name" value="RING/U-box"/>
    <property type="match status" value="1"/>
</dbReference>
<evidence type="ECO:0000313" key="3">
    <source>
        <dbReference type="Proteomes" id="UP000077755"/>
    </source>
</evidence>
<organism evidence="2 3">
    <name type="scientific">Daucus carota subsp. sativus</name>
    <name type="common">Carrot</name>
    <dbReference type="NCBI Taxonomy" id="79200"/>
    <lineage>
        <taxon>Eukaryota</taxon>
        <taxon>Viridiplantae</taxon>
        <taxon>Streptophyta</taxon>
        <taxon>Embryophyta</taxon>
        <taxon>Tracheophyta</taxon>
        <taxon>Spermatophyta</taxon>
        <taxon>Magnoliopsida</taxon>
        <taxon>eudicotyledons</taxon>
        <taxon>Gunneridae</taxon>
        <taxon>Pentapetalae</taxon>
        <taxon>asterids</taxon>
        <taxon>campanulids</taxon>
        <taxon>Apiales</taxon>
        <taxon>Apiaceae</taxon>
        <taxon>Apioideae</taxon>
        <taxon>Scandiceae</taxon>
        <taxon>Daucinae</taxon>
        <taxon>Daucus</taxon>
        <taxon>Daucus sect. Daucus</taxon>
    </lineage>
</organism>
<dbReference type="SMART" id="SM00184">
    <property type="entry name" value="RING"/>
    <property type="match status" value="1"/>
</dbReference>
<dbReference type="InterPro" id="IPR001841">
    <property type="entry name" value="Znf_RING"/>
</dbReference>
<feature type="compositionally biased region" description="Polar residues" evidence="1">
    <location>
        <begin position="340"/>
        <end position="362"/>
    </location>
</feature>
<keyword evidence="3" id="KW-1185">Reference proteome</keyword>
<dbReference type="InterPro" id="IPR017907">
    <property type="entry name" value="Znf_RING_CS"/>
</dbReference>
<dbReference type="InterPro" id="IPR013083">
    <property type="entry name" value="Znf_RING/FYVE/PHD"/>
</dbReference>
<dbReference type="PROSITE" id="PS00518">
    <property type="entry name" value="ZF_RING_1"/>
    <property type="match status" value="1"/>
</dbReference>
<protein>
    <submittedName>
        <fullName evidence="2">Uncharacterized protein</fullName>
    </submittedName>
</protein>
<dbReference type="Proteomes" id="UP000077755">
    <property type="component" value="Chromosome 4"/>
</dbReference>
<dbReference type="SMART" id="SM00249">
    <property type="entry name" value="PHD"/>
    <property type="match status" value="1"/>
</dbReference>
<dbReference type="PROSITE" id="PS50089">
    <property type="entry name" value="ZF_RING_2"/>
    <property type="match status" value="1"/>
</dbReference>
<dbReference type="OMA" id="KHESRCP"/>
<dbReference type="PROSITE" id="PS50016">
    <property type="entry name" value="ZF_PHD_2"/>
    <property type="match status" value="1"/>
</dbReference>
<sequence length="698" mass="76814">MSFNSVAPDSQTLEEDPQNSPNKTPKTQNSTSPNKGKSKIEDESASESSCCGICLSEQGRSIPGCIDSCDHYFCFVCIMEWAKVESRCPMCKRRFSSIRRPIKEGVFAAERIVDVPVRDQVHYHFGNVTTGPRDQYAEVQCTVCHSTSDECLLLLCDLCDSASHTYCVGLGGTVPEGDWFCQDCTVLRDEHARDDNDLDADSSGDADANWGNQTSLRNHQKPPSVEAPVSIHDIVREPGSHGVERLSTKRRCLSSGRVRDDGIRRERANVEHSSQAQYPAESAESGRSQLGARTLRQCRDVNGRIRALRENWDKIRQGSLSFSSITTSSHGWDEVRKRTSQPNTSSCSNQQAGPQKSSSFNNNCTQDIDKAWKMMTVAKSIENKRCTNNVICTSNALKRPVSNIRTPKESGGVRSMVLSSYKVGNKVHDGIKLGNNHRDSLKESSSVRSIVLSSLAVGNKAHDGNKLVSDHRDYLVAKHNNKPGFHKYENEKLCTVPNLDYPAKHSTESSKLSKIKMAQDSVQVGVDLGNIVNLPSESLPVTFSKNGSTCCSTGSVAENCSIAKQNFHASFPSSNIEEESKVNKSVADGKARIESDAKSEIQSLVKLNLKLISTDKKLDTNTFKEVARLATHSILAACGIGTSKPGARTFQSSICSHAERARRSTLMPSSCRECFFIFVKDVVSTIMLEKRTKFESSC</sequence>
<dbReference type="Gene3D" id="3.30.40.10">
    <property type="entry name" value="Zinc/RING finger domain, C3HC4 (zinc finger)"/>
    <property type="match status" value="2"/>
</dbReference>
<feature type="region of interest" description="Disordered" evidence="1">
    <location>
        <begin position="326"/>
        <end position="362"/>
    </location>
</feature>
<proteinExistence type="predicted"/>
<dbReference type="OrthoDB" id="365379at2759"/>
<dbReference type="SUPFAM" id="SSF57903">
    <property type="entry name" value="FYVE/PHD zinc finger"/>
    <property type="match status" value="1"/>
</dbReference>
<feature type="compositionally biased region" description="Polar residues" evidence="1">
    <location>
        <begin position="18"/>
        <end position="35"/>
    </location>
</feature>
<dbReference type="InterPro" id="IPR018957">
    <property type="entry name" value="Znf_C3HC4_RING-type"/>
</dbReference>
<feature type="region of interest" description="Disordered" evidence="1">
    <location>
        <begin position="1"/>
        <end position="41"/>
    </location>
</feature>
<dbReference type="PANTHER" id="PTHR47177:SF4">
    <property type="entry name" value="OS06G0283200 PROTEIN"/>
    <property type="match status" value="1"/>
</dbReference>
<dbReference type="CDD" id="cd16574">
    <property type="entry name" value="RING-HC_Topors"/>
    <property type="match status" value="1"/>
</dbReference>
<dbReference type="AlphaFoldDB" id="A0A165XX30"/>